<feature type="transmembrane region" description="Helical" evidence="13">
    <location>
        <begin position="143"/>
        <end position="165"/>
    </location>
</feature>
<dbReference type="AlphaFoldDB" id="A0A8J6BQ34"/>
<evidence type="ECO:0000313" key="15">
    <source>
        <dbReference type="EMBL" id="KAG9465223.1"/>
    </source>
</evidence>
<keyword evidence="3 13" id="KW-0716">Sensory transduction</keyword>
<evidence type="ECO:0000256" key="6">
    <source>
        <dbReference type="ARBA" id="ARBA00022989"/>
    </source>
</evidence>
<dbReference type="SUPFAM" id="SSF81321">
    <property type="entry name" value="Family A G protein-coupled receptor-like"/>
    <property type="match status" value="1"/>
</dbReference>
<comment type="caution">
    <text evidence="15">The sequence shown here is derived from an EMBL/GenBank/DDBJ whole genome shotgun (WGS) entry which is preliminary data.</text>
</comment>
<accession>A0A8J6BQ34</accession>
<dbReference type="PRINTS" id="PR00237">
    <property type="entry name" value="GPCRRHODOPSN"/>
</dbReference>
<gene>
    <name evidence="15" type="ORF">GDO78_018658</name>
</gene>
<evidence type="ECO:0000256" key="3">
    <source>
        <dbReference type="ARBA" id="ARBA00022606"/>
    </source>
</evidence>
<keyword evidence="2 13" id="KW-1003">Cell membrane</keyword>
<dbReference type="InterPro" id="IPR000725">
    <property type="entry name" value="Olfact_rcpt"/>
</dbReference>
<evidence type="ECO:0000313" key="16">
    <source>
        <dbReference type="Proteomes" id="UP000770717"/>
    </source>
</evidence>
<dbReference type="OrthoDB" id="5967130at2759"/>
<evidence type="ECO:0000259" key="14">
    <source>
        <dbReference type="PROSITE" id="PS50262"/>
    </source>
</evidence>
<evidence type="ECO:0000256" key="13">
    <source>
        <dbReference type="RuleBase" id="RU363047"/>
    </source>
</evidence>
<dbReference type="InterPro" id="IPR050516">
    <property type="entry name" value="Olfactory_GPCR"/>
</dbReference>
<dbReference type="InterPro" id="IPR000276">
    <property type="entry name" value="GPCR_Rhodpsn"/>
</dbReference>
<evidence type="ECO:0000256" key="4">
    <source>
        <dbReference type="ARBA" id="ARBA00022692"/>
    </source>
</evidence>
<evidence type="ECO:0000256" key="8">
    <source>
        <dbReference type="ARBA" id="ARBA00023136"/>
    </source>
</evidence>
<feature type="transmembrane region" description="Helical" evidence="13">
    <location>
        <begin position="103"/>
        <end position="122"/>
    </location>
</feature>
<dbReference type="CDD" id="cd13954">
    <property type="entry name" value="7tmA_OR"/>
    <property type="match status" value="1"/>
</dbReference>
<feature type="domain" description="G-protein coupled receptors family 1 profile" evidence="14">
    <location>
        <begin position="43"/>
        <end position="292"/>
    </location>
</feature>
<feature type="transmembrane region" description="Helical" evidence="13">
    <location>
        <begin position="206"/>
        <end position="228"/>
    </location>
</feature>
<feature type="transmembrane region" description="Helical" evidence="13">
    <location>
        <begin position="29"/>
        <end position="52"/>
    </location>
</feature>
<keyword evidence="9 12" id="KW-0675">Receptor</keyword>
<feature type="non-terminal residue" evidence="15">
    <location>
        <position position="306"/>
    </location>
</feature>
<dbReference type="FunFam" id="1.20.1070.10:FF:000010">
    <property type="entry name" value="Olfactory receptor"/>
    <property type="match status" value="1"/>
</dbReference>
<dbReference type="Proteomes" id="UP000770717">
    <property type="component" value="Unassembled WGS sequence"/>
</dbReference>
<keyword evidence="7 12" id="KW-0297">G-protein coupled receptor</keyword>
<dbReference type="PROSITE" id="PS50262">
    <property type="entry name" value="G_PROTEIN_RECEP_F1_2"/>
    <property type="match status" value="1"/>
</dbReference>
<proteinExistence type="inferred from homology"/>
<protein>
    <recommendedName>
        <fullName evidence="13">Olfactory receptor</fullName>
    </recommendedName>
</protein>
<dbReference type="Pfam" id="PF13853">
    <property type="entry name" value="7tm_4"/>
    <property type="match status" value="1"/>
</dbReference>
<dbReference type="GO" id="GO:0005886">
    <property type="term" value="C:plasma membrane"/>
    <property type="evidence" value="ECO:0007669"/>
    <property type="project" value="UniProtKB-SubCell"/>
</dbReference>
<comment type="similarity">
    <text evidence="12">Belongs to the G-protein coupled receptor 1 family.</text>
</comment>
<keyword evidence="10" id="KW-0325">Glycoprotein</keyword>
<evidence type="ECO:0000256" key="2">
    <source>
        <dbReference type="ARBA" id="ARBA00022475"/>
    </source>
</evidence>
<feature type="transmembrane region" description="Helical" evidence="13">
    <location>
        <begin position="240"/>
        <end position="263"/>
    </location>
</feature>
<feature type="transmembrane region" description="Helical" evidence="13">
    <location>
        <begin position="64"/>
        <end position="83"/>
    </location>
</feature>
<dbReference type="InterPro" id="IPR017452">
    <property type="entry name" value="GPCR_Rhodpsn_7TM"/>
</dbReference>
<feature type="transmembrane region" description="Helical" evidence="13">
    <location>
        <begin position="275"/>
        <end position="294"/>
    </location>
</feature>
<dbReference type="PROSITE" id="PS00237">
    <property type="entry name" value="G_PROTEIN_RECEP_F1_1"/>
    <property type="match status" value="1"/>
</dbReference>
<dbReference type="PANTHER" id="PTHR26452">
    <property type="entry name" value="OLFACTORY RECEPTOR"/>
    <property type="match status" value="1"/>
</dbReference>
<keyword evidence="16" id="KW-1185">Reference proteome</keyword>
<dbReference type="GO" id="GO:0004930">
    <property type="term" value="F:G protein-coupled receptor activity"/>
    <property type="evidence" value="ECO:0007669"/>
    <property type="project" value="UniProtKB-KW"/>
</dbReference>
<evidence type="ECO:0000256" key="7">
    <source>
        <dbReference type="ARBA" id="ARBA00023040"/>
    </source>
</evidence>
<evidence type="ECO:0000256" key="9">
    <source>
        <dbReference type="ARBA" id="ARBA00023170"/>
    </source>
</evidence>
<dbReference type="PRINTS" id="PR00245">
    <property type="entry name" value="OLFACTORYR"/>
</dbReference>
<evidence type="ECO:0000256" key="12">
    <source>
        <dbReference type="RuleBase" id="RU000688"/>
    </source>
</evidence>
<sequence>MKYESYFNASGAGFYIQGLSEDSELRFPVFVICLCVYFSILSGNLMIVIIILANARLHIPMYIFLMNLSAVDIIYASNILPNLMSIMVTKNNAVTFTGCMTQMYIYIGLTCSEVLLLEAMAYDRYVAICHPLRYLLLMSMRHCAGFATASWTFSFLISIGHLVLICKQSFCGSHRINHFYCDIAPLLKLTCSNTFDVEVMNYIEGVLVTFHAFVCIIVSYLFIISAILKIKSSEGRRKAFSTCSSHLTCVIIFYGTLFILYMRPSSSYSPERDKFFALLSGVLIPILNPVIYSLKNQEFKIGFKNL</sequence>
<dbReference type="GO" id="GO:0004984">
    <property type="term" value="F:olfactory receptor activity"/>
    <property type="evidence" value="ECO:0007669"/>
    <property type="project" value="InterPro"/>
</dbReference>
<dbReference type="Gene3D" id="1.20.1070.10">
    <property type="entry name" value="Rhodopsin 7-helix transmembrane proteins"/>
    <property type="match status" value="1"/>
</dbReference>
<keyword evidence="5 13" id="KW-0552">Olfaction</keyword>
<evidence type="ECO:0000256" key="5">
    <source>
        <dbReference type="ARBA" id="ARBA00022725"/>
    </source>
</evidence>
<keyword evidence="11 12" id="KW-0807">Transducer</keyword>
<comment type="subcellular location">
    <subcellularLocation>
        <location evidence="1 13">Cell membrane</location>
        <topology evidence="1 13">Multi-pass membrane protein</topology>
    </subcellularLocation>
</comment>
<keyword evidence="4 12" id="KW-0812">Transmembrane</keyword>
<evidence type="ECO:0000256" key="10">
    <source>
        <dbReference type="ARBA" id="ARBA00023180"/>
    </source>
</evidence>
<reference evidence="15" key="1">
    <citation type="thesis" date="2020" institute="ProQuest LLC" country="789 East Eisenhower Parkway, Ann Arbor, MI, USA">
        <title>Comparative Genomics and Chromosome Evolution.</title>
        <authorList>
            <person name="Mudd A.B."/>
        </authorList>
    </citation>
    <scope>NUCLEOTIDE SEQUENCE</scope>
    <source>
        <strain evidence="15">HN-11 Male</strain>
        <tissue evidence="15">Kidney and liver</tissue>
    </source>
</reference>
<name>A0A8J6BQ34_ELECQ</name>
<organism evidence="15 16">
    <name type="scientific">Eleutherodactylus coqui</name>
    <name type="common">Puerto Rican coqui</name>
    <dbReference type="NCBI Taxonomy" id="57060"/>
    <lineage>
        <taxon>Eukaryota</taxon>
        <taxon>Metazoa</taxon>
        <taxon>Chordata</taxon>
        <taxon>Craniata</taxon>
        <taxon>Vertebrata</taxon>
        <taxon>Euteleostomi</taxon>
        <taxon>Amphibia</taxon>
        <taxon>Batrachia</taxon>
        <taxon>Anura</taxon>
        <taxon>Neobatrachia</taxon>
        <taxon>Hyloidea</taxon>
        <taxon>Eleutherodactylidae</taxon>
        <taxon>Eleutherodactylinae</taxon>
        <taxon>Eleutherodactylus</taxon>
        <taxon>Eleutherodactylus</taxon>
    </lineage>
</organism>
<evidence type="ECO:0000256" key="1">
    <source>
        <dbReference type="ARBA" id="ARBA00004651"/>
    </source>
</evidence>
<dbReference type="EMBL" id="WNTK01003289">
    <property type="protein sequence ID" value="KAG9465223.1"/>
    <property type="molecule type" value="Genomic_DNA"/>
</dbReference>
<keyword evidence="6 13" id="KW-1133">Transmembrane helix</keyword>
<evidence type="ECO:0000256" key="11">
    <source>
        <dbReference type="ARBA" id="ARBA00023224"/>
    </source>
</evidence>
<keyword evidence="8 13" id="KW-0472">Membrane</keyword>